<feature type="transmembrane region" description="Helical" evidence="1">
    <location>
        <begin position="50"/>
        <end position="68"/>
    </location>
</feature>
<keyword evidence="3" id="KW-1185">Reference proteome</keyword>
<keyword evidence="1" id="KW-0472">Membrane</keyword>
<reference evidence="2 3" key="1">
    <citation type="journal article" date="2022" name="ISME Commun">
        <title>Vulcanimicrobium alpinus gen. nov. sp. nov., the first cultivated representative of the candidate phylum 'Eremiobacterota', is a metabolically versatile aerobic anoxygenic phototroph.</title>
        <authorList>
            <person name="Yabe S."/>
            <person name="Muto K."/>
            <person name="Abe K."/>
            <person name="Yokota A."/>
            <person name="Staudigel H."/>
            <person name="Tebo B.M."/>
        </authorList>
    </citation>
    <scope>NUCLEOTIDE SEQUENCE [LARGE SCALE GENOMIC DNA]</scope>
    <source>
        <strain evidence="2 3">WC8-2</strain>
    </source>
</reference>
<sequence>MNQLQQDVADAAIAVQHQARFEPLVERDRKARGPRRPHRTGPLEAAHELMWLRVRVLMFRLVSVFVFVGRAIGMGMFMRVRAVFVLMIRVAVRVPVLVDDSVRVFVGMPMLL</sequence>
<protein>
    <submittedName>
        <fullName evidence="2">Uncharacterized protein</fullName>
    </submittedName>
</protein>
<dbReference type="AlphaFoldDB" id="A0AAN1XWX6"/>
<name>A0AAN1XWX6_UNVUL</name>
<dbReference type="EMBL" id="AP025523">
    <property type="protein sequence ID" value="BDE06489.1"/>
    <property type="molecule type" value="Genomic_DNA"/>
</dbReference>
<evidence type="ECO:0000313" key="2">
    <source>
        <dbReference type="EMBL" id="BDE06489.1"/>
    </source>
</evidence>
<evidence type="ECO:0000256" key="1">
    <source>
        <dbReference type="SAM" id="Phobius"/>
    </source>
</evidence>
<keyword evidence="1" id="KW-1133">Transmembrane helix</keyword>
<dbReference type="Proteomes" id="UP001317532">
    <property type="component" value="Chromosome"/>
</dbReference>
<dbReference type="KEGG" id="vab:WPS_17650"/>
<proteinExistence type="predicted"/>
<accession>A0AAN1XWX6</accession>
<gene>
    <name evidence="2" type="ORF">WPS_17650</name>
</gene>
<organism evidence="2 3">
    <name type="scientific">Vulcanimicrobium alpinum</name>
    <dbReference type="NCBI Taxonomy" id="3016050"/>
    <lineage>
        <taxon>Bacteria</taxon>
        <taxon>Bacillati</taxon>
        <taxon>Vulcanimicrobiota</taxon>
        <taxon>Vulcanimicrobiia</taxon>
        <taxon>Vulcanimicrobiales</taxon>
        <taxon>Vulcanimicrobiaceae</taxon>
        <taxon>Vulcanimicrobium</taxon>
    </lineage>
</organism>
<evidence type="ECO:0000313" key="3">
    <source>
        <dbReference type="Proteomes" id="UP001317532"/>
    </source>
</evidence>
<keyword evidence="1" id="KW-0812">Transmembrane</keyword>